<accession>A0A6M2E0E4</accession>
<feature type="chain" id="PRO_5026894198" evidence="1">
    <location>
        <begin position="20"/>
        <end position="337"/>
    </location>
</feature>
<dbReference type="AlphaFoldDB" id="A0A6M2E0E4"/>
<reference evidence="2" key="1">
    <citation type="submission" date="2020-03" db="EMBL/GenBank/DDBJ databases">
        <title>Transcriptomic Profiling of the Digestive Tract of the Rat Flea, Xenopsylla cheopis, Following Blood Feeding and Infection with Yersinia pestis.</title>
        <authorList>
            <person name="Bland D.M."/>
            <person name="Martens C.A."/>
            <person name="Virtaneva K."/>
            <person name="Kanakabandi K."/>
            <person name="Long D."/>
            <person name="Rosenke R."/>
            <person name="Saturday G.A."/>
            <person name="Hoyt F.H."/>
            <person name="Bruno D.P."/>
            <person name="Ribeiro J.M.C."/>
            <person name="Hinnebusch J."/>
        </authorList>
    </citation>
    <scope>NUCLEOTIDE SEQUENCE</scope>
</reference>
<sequence>MDFKISSCLFLIALQFSGSFQINYYGSSSSINNGQYNFQNSYPQYQYRQIKCEPIIATIEFSYLRQMLDEMGYRLIPKQDISAQNIPNADNRPILDIDVRSRANGAAKIQDDKINYPGEIQKEVTNLFELPVNDEIKYKPTQDLPTNFEQDTIQDLKRQGFPIKPPANFIRPVLSANVQAPDSKIHFKTSSDIENDKSEISHDNSNKNLKSLVYKTANGNLEDDSIYFPEDVDFEKDHGGENYRNLHSTTEKANVINADKFFYPGQHTKRVENENSKGHLNNADLTYNIYEDELTTTTIRNNLLRQIIDTGFNAPYYDANCPEGEKQDSRGVCRPVW</sequence>
<proteinExistence type="predicted"/>
<keyword evidence="1" id="KW-0732">Signal</keyword>
<feature type="signal peptide" evidence="1">
    <location>
        <begin position="1"/>
        <end position="19"/>
    </location>
</feature>
<evidence type="ECO:0000313" key="2">
    <source>
        <dbReference type="EMBL" id="NOV50307.1"/>
    </source>
</evidence>
<protein>
    <submittedName>
        <fullName evidence="2">Putative secreted protein</fullName>
    </submittedName>
</protein>
<evidence type="ECO:0000256" key="1">
    <source>
        <dbReference type="SAM" id="SignalP"/>
    </source>
</evidence>
<name>A0A6M2E0E4_XENCH</name>
<organism evidence="2">
    <name type="scientific">Xenopsylla cheopis</name>
    <name type="common">Oriental rat flea</name>
    <name type="synonym">Pulex cheopis</name>
    <dbReference type="NCBI Taxonomy" id="163159"/>
    <lineage>
        <taxon>Eukaryota</taxon>
        <taxon>Metazoa</taxon>
        <taxon>Ecdysozoa</taxon>
        <taxon>Arthropoda</taxon>
        <taxon>Hexapoda</taxon>
        <taxon>Insecta</taxon>
        <taxon>Pterygota</taxon>
        <taxon>Neoptera</taxon>
        <taxon>Endopterygota</taxon>
        <taxon>Siphonaptera</taxon>
        <taxon>Pulicidae</taxon>
        <taxon>Xenopsyllinae</taxon>
        <taxon>Xenopsylla</taxon>
    </lineage>
</organism>
<dbReference type="EMBL" id="GIIL01006581">
    <property type="protein sequence ID" value="NOV50307.1"/>
    <property type="molecule type" value="Transcribed_RNA"/>
</dbReference>